<dbReference type="AlphaFoldDB" id="S3V1B4"/>
<dbReference type="Proteomes" id="UP000014540">
    <property type="component" value="Unassembled WGS sequence"/>
</dbReference>
<protein>
    <recommendedName>
        <fullName evidence="3">Lipoprotein</fullName>
    </recommendedName>
</protein>
<evidence type="ECO:0008006" key="3">
    <source>
        <dbReference type="Google" id="ProtNLM"/>
    </source>
</evidence>
<sequence length="177" mass="20458">MKFILCIALFASNSCVGFRSNPEVEKNPIEGTMVRSAKLEFTGFTHYDSEKELLLNEMIESGIRSDDLSENTIEIILEEKPPIYKSAGLHFNNLIFSVLTLSLIPYHTNANHRISYRIYSNQSLISESEYRLELSQYRGLLMIFLSPFFWPSVAFHGSIRESWRMEKLQNGLHSKKD</sequence>
<accession>S3V1B4</accession>
<dbReference type="EMBL" id="AKWZ02000003">
    <property type="protein sequence ID" value="EPG75233.1"/>
    <property type="molecule type" value="Genomic_DNA"/>
</dbReference>
<dbReference type="OrthoDB" id="341935at2"/>
<comment type="caution">
    <text evidence="1">The sequence shown here is derived from an EMBL/GenBank/DDBJ whole genome shotgun (WGS) entry which is preliminary data.</text>
</comment>
<dbReference type="RefSeq" id="WP_016548326.1">
    <property type="nucleotide sequence ID" value="NZ_AKWZ02000003.1"/>
</dbReference>
<name>S3V1B4_9LEPT</name>
<evidence type="ECO:0000313" key="1">
    <source>
        <dbReference type="EMBL" id="EPG75233.1"/>
    </source>
</evidence>
<gene>
    <name evidence="1" type="ORF">LEP1GSC058_1962</name>
</gene>
<dbReference type="STRING" id="1193011.LEP1GSC058_1962"/>
<reference evidence="1" key="1">
    <citation type="submission" date="2013-04" db="EMBL/GenBank/DDBJ databases">
        <authorList>
            <person name="Harkins D.M."/>
            <person name="Durkin A.S."/>
            <person name="Selengut J.D."/>
            <person name="Sanka R."/>
            <person name="DePew J."/>
            <person name="Purushe J."/>
            <person name="Ahmed A."/>
            <person name="van der Linden H."/>
            <person name="Goris M.G.A."/>
            <person name="Hartskeerl R.A."/>
            <person name="Vinetz J.M."/>
            <person name="Sutton G.G."/>
            <person name="Nelson W.C."/>
            <person name="Fouts D.E."/>
        </authorList>
    </citation>
    <scope>NUCLEOTIDE SEQUENCE [LARGE SCALE GENOMIC DNA]</scope>
    <source>
        <strain evidence="1">BUT 6</strain>
    </source>
</reference>
<organism evidence="1 2">
    <name type="scientific">Leptospira fainei serovar Hurstbridge str. BUT 6</name>
    <dbReference type="NCBI Taxonomy" id="1193011"/>
    <lineage>
        <taxon>Bacteria</taxon>
        <taxon>Pseudomonadati</taxon>
        <taxon>Spirochaetota</taxon>
        <taxon>Spirochaetia</taxon>
        <taxon>Leptospirales</taxon>
        <taxon>Leptospiraceae</taxon>
        <taxon>Leptospira</taxon>
    </lineage>
</organism>
<evidence type="ECO:0000313" key="2">
    <source>
        <dbReference type="Proteomes" id="UP000014540"/>
    </source>
</evidence>
<proteinExistence type="predicted"/>
<keyword evidence="2" id="KW-1185">Reference proteome</keyword>